<dbReference type="SUPFAM" id="SSF56059">
    <property type="entry name" value="Glutathione synthetase ATP-binding domain-like"/>
    <property type="match status" value="1"/>
</dbReference>
<name>A0ABV2Q0J2_9GAMM</name>
<keyword evidence="1" id="KW-0067">ATP-binding</keyword>
<dbReference type="PROSITE" id="PS50975">
    <property type="entry name" value="ATP_GRASP"/>
    <property type="match status" value="1"/>
</dbReference>
<feature type="domain" description="ATP-grasp" evidence="2">
    <location>
        <begin position="121"/>
        <end position="315"/>
    </location>
</feature>
<comment type="caution">
    <text evidence="3">The sequence shown here is derived from an EMBL/GenBank/DDBJ whole genome shotgun (WGS) entry which is preliminary data.</text>
</comment>
<dbReference type="Proteomes" id="UP001549251">
    <property type="component" value="Unassembled WGS sequence"/>
</dbReference>
<evidence type="ECO:0000313" key="4">
    <source>
        <dbReference type="Proteomes" id="UP001549251"/>
    </source>
</evidence>
<dbReference type="InterPro" id="IPR011761">
    <property type="entry name" value="ATP-grasp"/>
</dbReference>
<dbReference type="InterPro" id="IPR036188">
    <property type="entry name" value="FAD/NAD-bd_sf"/>
</dbReference>
<organism evidence="3 4">
    <name type="scientific">Rhodanobacter soli</name>
    <dbReference type="NCBI Taxonomy" id="590609"/>
    <lineage>
        <taxon>Bacteria</taxon>
        <taxon>Pseudomonadati</taxon>
        <taxon>Pseudomonadota</taxon>
        <taxon>Gammaproteobacteria</taxon>
        <taxon>Lysobacterales</taxon>
        <taxon>Rhodanobacteraceae</taxon>
        <taxon>Rhodanobacter</taxon>
    </lineage>
</organism>
<keyword evidence="1" id="KW-0547">Nucleotide-binding</keyword>
<protein>
    <submittedName>
        <fullName evidence="3">D-aspartate ligase</fullName>
        <ecNumber evidence="3">6.3.1.12</ecNumber>
    </submittedName>
</protein>
<keyword evidence="3" id="KW-0436">Ligase</keyword>
<evidence type="ECO:0000259" key="2">
    <source>
        <dbReference type="PROSITE" id="PS50975"/>
    </source>
</evidence>
<reference evidence="3 4" key="1">
    <citation type="submission" date="2024-06" db="EMBL/GenBank/DDBJ databases">
        <title>Sorghum-associated microbial communities from plants grown in Nebraska, USA.</title>
        <authorList>
            <person name="Schachtman D."/>
        </authorList>
    </citation>
    <scope>NUCLEOTIDE SEQUENCE [LARGE SCALE GENOMIC DNA]</scope>
    <source>
        <strain evidence="3 4">1757</strain>
    </source>
</reference>
<evidence type="ECO:0000313" key="3">
    <source>
        <dbReference type="EMBL" id="MET4570821.1"/>
    </source>
</evidence>
<dbReference type="SUPFAM" id="SSF51905">
    <property type="entry name" value="FAD/NAD(P)-binding domain"/>
    <property type="match status" value="1"/>
</dbReference>
<accession>A0ABV2Q0J2</accession>
<dbReference type="Gene3D" id="3.30.470.20">
    <property type="entry name" value="ATP-grasp fold, B domain"/>
    <property type="match status" value="1"/>
</dbReference>
<gene>
    <name evidence="3" type="ORF">ABIE04_003200</name>
</gene>
<keyword evidence="4" id="KW-1185">Reference proteome</keyword>
<dbReference type="RefSeq" id="WP_354552418.1">
    <property type="nucleotide sequence ID" value="NZ_JBEPSD010000003.1"/>
</dbReference>
<sequence>MSVDTPALVLGAGANGLGVARSLARARVPVWLLDSDVQRPEMHTRAAQPLKIRAAHGETLVEDLVRLGTTQFSGVRPVLLLTREESVKTVSHHRDRLSALYRFSLPPRGVVDTLLHKQGFQRRAEQLGSPIPPLVHVRTPADLSALEGLHYPVVIKPGERDADYGRRFKKAYRVESAAEGVELIRRILPVMADVVVQEWIEGPDSNIYFCLQYLDRQSRVVGSFTGRKIRSWPPQVGGTASCTAAPEVHADLSAMTTRFFQAAGVIGMASMEYKRDTRSGEFRMVEPTVGRTDYQEEVATLNGVNLPYAAWCSELDLPFPAAVATKRPVVWRVRSEDVQSAAAQGQRLMQGHPRGGHVADALCRWRDPMPCLVRSLQHAWRALHRRTLKLMPGPPAARSKP</sequence>
<proteinExistence type="predicted"/>
<dbReference type="GO" id="GO:0034025">
    <property type="term" value="F:D-aspartate ligase activity"/>
    <property type="evidence" value="ECO:0007669"/>
    <property type="project" value="UniProtKB-EC"/>
</dbReference>
<dbReference type="EMBL" id="JBEPSD010000003">
    <property type="protein sequence ID" value="MET4570821.1"/>
    <property type="molecule type" value="Genomic_DNA"/>
</dbReference>
<evidence type="ECO:0000256" key="1">
    <source>
        <dbReference type="PROSITE-ProRule" id="PRU00409"/>
    </source>
</evidence>
<dbReference type="EC" id="6.3.1.12" evidence="3"/>